<reference evidence="1" key="1">
    <citation type="journal article" date="2014" name="Int. J. Syst. Evol. Microbiol.">
        <title>Complete genome sequence of Corynebacterium casei LMG S-19264T (=DSM 44701T), isolated from a smear-ripened cheese.</title>
        <authorList>
            <consortium name="US DOE Joint Genome Institute (JGI-PGF)"/>
            <person name="Walter F."/>
            <person name="Albersmeier A."/>
            <person name="Kalinowski J."/>
            <person name="Ruckert C."/>
        </authorList>
    </citation>
    <scope>NUCLEOTIDE SEQUENCE</scope>
    <source>
        <strain evidence="1">JCM 4988</strain>
    </source>
</reference>
<protein>
    <submittedName>
        <fullName evidence="1">Uncharacterized protein</fullName>
    </submittedName>
</protein>
<name>A0A918Q0R9_9ACTN</name>
<accession>A0A918Q0R9</accession>
<comment type="caution">
    <text evidence="1">The sequence shown here is derived from an EMBL/GenBank/DDBJ whole genome shotgun (WGS) entry which is preliminary data.</text>
</comment>
<dbReference type="RefSeq" id="WP_190122797.1">
    <property type="nucleotide sequence ID" value="NZ_BMWG01000004.1"/>
</dbReference>
<reference evidence="1" key="2">
    <citation type="submission" date="2020-09" db="EMBL/GenBank/DDBJ databases">
        <authorList>
            <person name="Sun Q."/>
            <person name="Ohkuma M."/>
        </authorList>
    </citation>
    <scope>NUCLEOTIDE SEQUENCE</scope>
    <source>
        <strain evidence="1">JCM 4988</strain>
    </source>
</reference>
<dbReference type="AlphaFoldDB" id="A0A918Q0R9"/>
<sequence length="169" mass="17606">MTFAPRTWSVGEVVTAAMLNVEIRDQLNSMFAAWTSYTPTWTGATTNPAIGNGTLVGRHMKIGRTCHVHARLIVGSSTTFGSGNLSLGLPFTAAGTMPGVLTAMANRDPASPNFILGAADLSNSATTTGTIWLANPSTPGDWNAWASGAPWTLAAGDVVKVYGTYQTAT</sequence>
<dbReference type="Proteomes" id="UP000630936">
    <property type="component" value="Unassembled WGS sequence"/>
</dbReference>
<evidence type="ECO:0000313" key="1">
    <source>
        <dbReference type="EMBL" id="GGZ28390.1"/>
    </source>
</evidence>
<dbReference type="EMBL" id="BMWG01000004">
    <property type="protein sequence ID" value="GGZ28390.1"/>
    <property type="molecule type" value="Genomic_DNA"/>
</dbReference>
<proteinExistence type="predicted"/>
<gene>
    <name evidence="1" type="ORF">GCM10010387_22300</name>
</gene>
<organism evidence="1 2">
    <name type="scientific">Streptomyces inusitatus</name>
    <dbReference type="NCBI Taxonomy" id="68221"/>
    <lineage>
        <taxon>Bacteria</taxon>
        <taxon>Bacillati</taxon>
        <taxon>Actinomycetota</taxon>
        <taxon>Actinomycetes</taxon>
        <taxon>Kitasatosporales</taxon>
        <taxon>Streptomycetaceae</taxon>
        <taxon>Streptomyces</taxon>
    </lineage>
</organism>
<keyword evidence="2" id="KW-1185">Reference proteome</keyword>
<evidence type="ECO:0000313" key="2">
    <source>
        <dbReference type="Proteomes" id="UP000630936"/>
    </source>
</evidence>